<evidence type="ECO:0000313" key="1">
    <source>
        <dbReference type="EMBL" id="SPO30014.1"/>
    </source>
</evidence>
<sequence length="211" mass="23670">MPTYFLMTSTITLIDPLDEILLTEWFPLHSIHEGIHRASATAFYIAQDGFEVLEVLLKAQLLLGVVYLLPEAEFIELLGGHQNDGPIPITSDIEMRRNQGRAISVLSWRQRLQREMEEEAAGVNLESEMEDFVTAEEDESDDAMPIDSDSDNSDCNVDDLDDETRLLANVRMEEYKASNPYDLDEDFLDTITLLLCEKHGIASGSSAGCLI</sequence>
<dbReference type="Proteomes" id="UP000324022">
    <property type="component" value="Unassembled WGS sequence"/>
</dbReference>
<evidence type="ECO:0000313" key="2">
    <source>
        <dbReference type="Proteomes" id="UP000324022"/>
    </source>
</evidence>
<name>A0A5C3EH53_9BASI</name>
<gene>
    <name evidence="1" type="ORF">UTRI_05853</name>
</gene>
<dbReference type="AlphaFoldDB" id="A0A5C3EH53"/>
<accession>A0A5C3EH53</accession>
<reference evidence="1 2" key="1">
    <citation type="submission" date="2018-03" db="EMBL/GenBank/DDBJ databases">
        <authorList>
            <person name="Guldener U."/>
        </authorList>
    </citation>
    <scope>NUCLEOTIDE SEQUENCE [LARGE SCALE GENOMIC DNA]</scope>
    <source>
        <strain evidence="1 2">NBRC100155</strain>
    </source>
</reference>
<proteinExistence type="predicted"/>
<protein>
    <submittedName>
        <fullName evidence="1">Uncharacterized protein</fullName>
    </submittedName>
</protein>
<organism evidence="1 2">
    <name type="scientific">Ustilago trichophora</name>
    <dbReference type="NCBI Taxonomy" id="86804"/>
    <lineage>
        <taxon>Eukaryota</taxon>
        <taxon>Fungi</taxon>
        <taxon>Dikarya</taxon>
        <taxon>Basidiomycota</taxon>
        <taxon>Ustilaginomycotina</taxon>
        <taxon>Ustilaginomycetes</taxon>
        <taxon>Ustilaginales</taxon>
        <taxon>Ustilaginaceae</taxon>
        <taxon>Ustilago</taxon>
    </lineage>
</organism>
<dbReference type="EMBL" id="OOIN01000031">
    <property type="protein sequence ID" value="SPO30014.1"/>
    <property type="molecule type" value="Genomic_DNA"/>
</dbReference>
<keyword evidence="2" id="KW-1185">Reference proteome</keyword>